<comment type="caution">
    <text evidence="5">The sequence shown here is derived from an EMBL/GenBank/DDBJ whole genome shotgun (WGS) entry which is preliminary data.</text>
</comment>
<dbReference type="SUPFAM" id="SSF54909">
    <property type="entry name" value="Dimeric alpha+beta barrel"/>
    <property type="match status" value="1"/>
</dbReference>
<evidence type="ECO:0000256" key="1">
    <source>
        <dbReference type="ARBA" id="ARBA00023015"/>
    </source>
</evidence>
<keyword evidence="6" id="KW-1185">Reference proteome</keyword>
<name>A0ABQ2KQE9_9NOCA</name>
<dbReference type="InterPro" id="IPR054609">
    <property type="entry name" value="PF0864-like_C"/>
</dbReference>
<dbReference type="Pfam" id="PF22482">
    <property type="entry name" value="AsnC_trans_reg_3"/>
    <property type="match status" value="1"/>
</dbReference>
<sequence>MVDAADVCCHDADRGSVAGACRRTEAAAPESDTSYALLVDSVRLDTVDLGLLHALQVDGRAAFSRIAEVLDVSDRTVARRFARLRAHGLARVTGVADSRRIGHAEWLVRIRVRPGGAAALAQALARRADTSWVTVLAGGTEVTCFFRVDAASAAPLDALARHPQVDSVDVQLLMRHLTERRWHGRTSALTTEQVSALAPATTDRPDTVAMTELDRRLLPALAVDGRADYARLARAVDWSESAVRRRVDELRHHRVLRFDVEIDAGVLGFPVQAILWMTIAPGQLVAAARTLATHQEAAFVGGITGPHNVIVIVVCRDASALFDYVAGPIGALAGLQRVESVPITAIAKRAAPVV</sequence>
<dbReference type="PROSITE" id="PS50956">
    <property type="entry name" value="HTH_ASNC_2"/>
    <property type="match status" value="2"/>
</dbReference>
<dbReference type="InterPro" id="IPR036388">
    <property type="entry name" value="WH-like_DNA-bd_sf"/>
</dbReference>
<protein>
    <submittedName>
        <fullName evidence="5">AsnC family transcriptional regulator</fullName>
    </submittedName>
</protein>
<evidence type="ECO:0000256" key="2">
    <source>
        <dbReference type="ARBA" id="ARBA00023125"/>
    </source>
</evidence>
<evidence type="ECO:0000313" key="6">
    <source>
        <dbReference type="Proteomes" id="UP000658127"/>
    </source>
</evidence>
<dbReference type="Gene3D" id="1.10.10.10">
    <property type="entry name" value="Winged helix-like DNA-binding domain superfamily/Winged helix DNA-binding domain"/>
    <property type="match status" value="2"/>
</dbReference>
<dbReference type="Proteomes" id="UP000658127">
    <property type="component" value="Unassembled WGS sequence"/>
</dbReference>
<dbReference type="Gene3D" id="3.30.70.920">
    <property type="match status" value="1"/>
</dbReference>
<keyword evidence="3" id="KW-0804">Transcription</keyword>
<gene>
    <name evidence="5" type="primary">asnC</name>
    <name evidence="5" type="ORF">GCM10011610_47530</name>
</gene>
<accession>A0ABQ2KQE9</accession>
<evidence type="ECO:0000313" key="5">
    <source>
        <dbReference type="EMBL" id="GGN89357.1"/>
    </source>
</evidence>
<dbReference type="PANTHER" id="PTHR30154">
    <property type="entry name" value="LEUCINE-RESPONSIVE REGULATORY PROTEIN"/>
    <property type="match status" value="1"/>
</dbReference>
<keyword evidence="1" id="KW-0805">Transcription regulation</keyword>
<dbReference type="InterPro" id="IPR011008">
    <property type="entry name" value="Dimeric_a/b-barrel"/>
</dbReference>
<dbReference type="Pfam" id="PF13404">
    <property type="entry name" value="HTH_AsnC-type"/>
    <property type="match status" value="2"/>
</dbReference>
<evidence type="ECO:0000256" key="3">
    <source>
        <dbReference type="ARBA" id="ARBA00023163"/>
    </source>
</evidence>
<feature type="domain" description="HTH asnC-type" evidence="4">
    <location>
        <begin position="44"/>
        <end position="104"/>
    </location>
</feature>
<dbReference type="InterPro" id="IPR036390">
    <property type="entry name" value="WH_DNA-bd_sf"/>
</dbReference>
<feature type="domain" description="HTH asnC-type" evidence="4">
    <location>
        <begin position="210"/>
        <end position="270"/>
    </location>
</feature>
<reference evidence="6" key="1">
    <citation type="journal article" date="2019" name="Int. J. Syst. Evol. Microbiol.">
        <title>The Global Catalogue of Microorganisms (GCM) 10K type strain sequencing project: providing services to taxonomists for standard genome sequencing and annotation.</title>
        <authorList>
            <consortium name="The Broad Institute Genomics Platform"/>
            <consortium name="The Broad Institute Genome Sequencing Center for Infectious Disease"/>
            <person name="Wu L."/>
            <person name="Ma J."/>
        </authorList>
    </citation>
    <scope>NUCLEOTIDE SEQUENCE [LARGE SCALE GENOMIC DNA]</scope>
    <source>
        <strain evidence="6">CGMCC 4.7329</strain>
    </source>
</reference>
<evidence type="ECO:0000259" key="4">
    <source>
        <dbReference type="PROSITE" id="PS50956"/>
    </source>
</evidence>
<dbReference type="SUPFAM" id="SSF46785">
    <property type="entry name" value="Winged helix' DNA-binding domain"/>
    <property type="match status" value="2"/>
</dbReference>
<dbReference type="InterPro" id="IPR019888">
    <property type="entry name" value="Tscrpt_reg_AsnC-like"/>
</dbReference>
<dbReference type="PANTHER" id="PTHR30154:SF34">
    <property type="entry name" value="TRANSCRIPTIONAL REGULATOR AZLB"/>
    <property type="match status" value="1"/>
</dbReference>
<dbReference type="SMART" id="SM00344">
    <property type="entry name" value="HTH_ASNC"/>
    <property type="match status" value="2"/>
</dbReference>
<dbReference type="InterPro" id="IPR000485">
    <property type="entry name" value="AsnC-type_HTH_dom"/>
</dbReference>
<keyword evidence="2" id="KW-0238">DNA-binding</keyword>
<proteinExistence type="predicted"/>
<organism evidence="5 6">
    <name type="scientific">Nocardia rhizosphaerihabitans</name>
    <dbReference type="NCBI Taxonomy" id="1691570"/>
    <lineage>
        <taxon>Bacteria</taxon>
        <taxon>Bacillati</taxon>
        <taxon>Actinomycetota</taxon>
        <taxon>Actinomycetes</taxon>
        <taxon>Mycobacteriales</taxon>
        <taxon>Nocardiaceae</taxon>
        <taxon>Nocardia</taxon>
    </lineage>
</organism>
<dbReference type="EMBL" id="BMNE01000005">
    <property type="protein sequence ID" value="GGN89357.1"/>
    <property type="molecule type" value="Genomic_DNA"/>
</dbReference>